<dbReference type="GO" id="GO:0015740">
    <property type="term" value="P:C4-dicarboxylate transport"/>
    <property type="evidence" value="ECO:0007669"/>
    <property type="project" value="TreeGrafter"/>
</dbReference>
<protein>
    <recommendedName>
        <fullName evidence="9">TRAP transporter small permease protein</fullName>
    </recommendedName>
</protein>
<comment type="subunit">
    <text evidence="9">The complex comprises the extracytoplasmic solute receptor protein and the two transmembrane proteins.</text>
</comment>
<proteinExistence type="inferred from homology"/>
<organism evidence="11 12">
    <name type="scientific">Hyphococcus flavus</name>
    <dbReference type="NCBI Taxonomy" id="1866326"/>
    <lineage>
        <taxon>Bacteria</taxon>
        <taxon>Pseudomonadati</taxon>
        <taxon>Pseudomonadota</taxon>
        <taxon>Alphaproteobacteria</taxon>
        <taxon>Parvularculales</taxon>
        <taxon>Parvularculaceae</taxon>
        <taxon>Hyphococcus</taxon>
    </lineage>
</organism>
<comment type="subcellular location">
    <subcellularLocation>
        <location evidence="1 9">Cell inner membrane</location>
        <topology evidence="1 9">Multi-pass membrane protein</topology>
    </subcellularLocation>
</comment>
<dbReference type="Proteomes" id="UP001214043">
    <property type="component" value="Chromosome"/>
</dbReference>
<evidence type="ECO:0000256" key="3">
    <source>
        <dbReference type="ARBA" id="ARBA00022475"/>
    </source>
</evidence>
<evidence type="ECO:0000256" key="8">
    <source>
        <dbReference type="ARBA" id="ARBA00038436"/>
    </source>
</evidence>
<dbReference type="EMBL" id="CP118166">
    <property type="protein sequence ID" value="WDI30090.1"/>
    <property type="molecule type" value="Genomic_DNA"/>
</dbReference>
<evidence type="ECO:0000256" key="6">
    <source>
        <dbReference type="ARBA" id="ARBA00022989"/>
    </source>
</evidence>
<keyword evidence="4 9" id="KW-0997">Cell inner membrane</keyword>
<evidence type="ECO:0000256" key="4">
    <source>
        <dbReference type="ARBA" id="ARBA00022519"/>
    </source>
</evidence>
<keyword evidence="12" id="KW-1185">Reference proteome</keyword>
<evidence type="ECO:0000313" key="12">
    <source>
        <dbReference type="Proteomes" id="UP001214043"/>
    </source>
</evidence>
<keyword evidence="2 9" id="KW-0813">Transport</keyword>
<gene>
    <name evidence="11" type="ORF">PUV54_08980</name>
</gene>
<dbReference type="PANTHER" id="PTHR35011:SF11">
    <property type="entry name" value="TRAP TRANSPORTER SMALL PERMEASE PROTEIN"/>
    <property type="match status" value="1"/>
</dbReference>
<evidence type="ECO:0000313" key="11">
    <source>
        <dbReference type="EMBL" id="WDI30090.1"/>
    </source>
</evidence>
<feature type="transmembrane region" description="Helical" evidence="9">
    <location>
        <begin position="12"/>
        <end position="36"/>
    </location>
</feature>
<name>A0AAE9ZH50_9PROT</name>
<feature type="transmembrane region" description="Helical" evidence="9">
    <location>
        <begin position="93"/>
        <end position="110"/>
    </location>
</feature>
<evidence type="ECO:0000259" key="10">
    <source>
        <dbReference type="Pfam" id="PF04290"/>
    </source>
</evidence>
<dbReference type="GO" id="GO:0005886">
    <property type="term" value="C:plasma membrane"/>
    <property type="evidence" value="ECO:0007669"/>
    <property type="project" value="UniProtKB-SubCell"/>
</dbReference>
<evidence type="ECO:0000256" key="9">
    <source>
        <dbReference type="RuleBase" id="RU369079"/>
    </source>
</evidence>
<keyword evidence="7 9" id="KW-0472">Membrane</keyword>
<comment type="function">
    <text evidence="9">Part of the tripartite ATP-independent periplasmic (TRAP) transport system.</text>
</comment>
<sequence>MMNQLSKVTHVAADLLLKAAAAGLAIMTVIVGWQVFGRYVLNSSPSWSEQASLTLMIWYVSFAAAAGVREGFHIRIVAVENAVQAGIRKMMRVAADLVVAACGVAMLIWGGELVARTWSHVIPSLGLPRGLAYLGLPISGALIFLFSVERVLEELKGVDLKDEEDPRWS</sequence>
<accession>A0AAE9ZH50</accession>
<feature type="domain" description="Tripartite ATP-independent periplasmic transporters DctQ component" evidence="10">
    <location>
        <begin position="27"/>
        <end position="156"/>
    </location>
</feature>
<feature type="transmembrane region" description="Helical" evidence="9">
    <location>
        <begin position="130"/>
        <end position="148"/>
    </location>
</feature>
<comment type="similarity">
    <text evidence="8 9">Belongs to the TRAP transporter small permease family.</text>
</comment>
<evidence type="ECO:0000256" key="5">
    <source>
        <dbReference type="ARBA" id="ARBA00022692"/>
    </source>
</evidence>
<dbReference type="Pfam" id="PF04290">
    <property type="entry name" value="DctQ"/>
    <property type="match status" value="1"/>
</dbReference>
<evidence type="ECO:0000256" key="1">
    <source>
        <dbReference type="ARBA" id="ARBA00004429"/>
    </source>
</evidence>
<keyword evidence="6 9" id="KW-1133">Transmembrane helix</keyword>
<dbReference type="KEGG" id="hfl:PUV54_08980"/>
<keyword evidence="3" id="KW-1003">Cell membrane</keyword>
<evidence type="ECO:0000256" key="2">
    <source>
        <dbReference type="ARBA" id="ARBA00022448"/>
    </source>
</evidence>
<dbReference type="InterPro" id="IPR007387">
    <property type="entry name" value="TRAP_DctQ"/>
</dbReference>
<dbReference type="RefSeq" id="WP_274491881.1">
    <property type="nucleotide sequence ID" value="NZ_CP118166.1"/>
</dbReference>
<dbReference type="InterPro" id="IPR055348">
    <property type="entry name" value="DctQ"/>
</dbReference>
<reference evidence="11" key="1">
    <citation type="submission" date="2023-02" db="EMBL/GenBank/DDBJ databases">
        <title>Genome sequence of Hyphococcus flavus.</title>
        <authorList>
            <person name="Rong J.-C."/>
            <person name="Zhao Q."/>
            <person name="Yi M."/>
            <person name="Wu J.-Y."/>
        </authorList>
    </citation>
    <scope>NUCLEOTIDE SEQUENCE</scope>
    <source>
        <strain evidence="11">MCCC 1K03223</strain>
    </source>
</reference>
<keyword evidence="5 9" id="KW-0812">Transmembrane</keyword>
<feature type="transmembrane region" description="Helical" evidence="9">
    <location>
        <begin position="56"/>
        <end position="72"/>
    </location>
</feature>
<dbReference type="AlphaFoldDB" id="A0AAE9ZH50"/>
<dbReference type="PANTHER" id="PTHR35011">
    <property type="entry name" value="2,3-DIKETO-L-GULONATE TRAP TRANSPORTER SMALL PERMEASE PROTEIN YIAM"/>
    <property type="match status" value="1"/>
</dbReference>
<evidence type="ECO:0000256" key="7">
    <source>
        <dbReference type="ARBA" id="ARBA00023136"/>
    </source>
</evidence>
<dbReference type="GO" id="GO:0022857">
    <property type="term" value="F:transmembrane transporter activity"/>
    <property type="evidence" value="ECO:0007669"/>
    <property type="project" value="UniProtKB-UniRule"/>
</dbReference>